<reference evidence="1" key="1">
    <citation type="journal article" date="2019" name="Sci. Rep.">
        <title>Draft genome of Tanacetum cinerariifolium, the natural source of mosquito coil.</title>
        <authorList>
            <person name="Yamashiro T."/>
            <person name="Shiraishi A."/>
            <person name="Satake H."/>
            <person name="Nakayama K."/>
        </authorList>
    </citation>
    <scope>NUCLEOTIDE SEQUENCE</scope>
</reference>
<sequence length="92" mass="10746">PPVAYAPIVDSPEFPPGASDRSFDCRKFWWRGAGLYNSSSLSEVGYRRTSTTVCIQQWFSKFDHFEFKCLEHEESPNCFHWVKKKTYQVSES</sequence>
<proteinExistence type="predicted"/>
<dbReference type="EMBL" id="BKCJ010238844">
    <property type="protein sequence ID" value="GEZ08109.1"/>
    <property type="molecule type" value="Genomic_DNA"/>
</dbReference>
<feature type="non-terminal residue" evidence="1">
    <location>
        <position position="1"/>
    </location>
</feature>
<comment type="caution">
    <text evidence="1">The sequence shown here is derived from an EMBL/GenBank/DDBJ whole genome shotgun (WGS) entry which is preliminary data.</text>
</comment>
<dbReference type="AlphaFoldDB" id="A0A699I2M9"/>
<protein>
    <submittedName>
        <fullName evidence="1">Uncharacterized protein</fullName>
    </submittedName>
</protein>
<organism evidence="1">
    <name type="scientific">Tanacetum cinerariifolium</name>
    <name type="common">Dalmatian daisy</name>
    <name type="synonym">Chrysanthemum cinerariifolium</name>
    <dbReference type="NCBI Taxonomy" id="118510"/>
    <lineage>
        <taxon>Eukaryota</taxon>
        <taxon>Viridiplantae</taxon>
        <taxon>Streptophyta</taxon>
        <taxon>Embryophyta</taxon>
        <taxon>Tracheophyta</taxon>
        <taxon>Spermatophyta</taxon>
        <taxon>Magnoliopsida</taxon>
        <taxon>eudicotyledons</taxon>
        <taxon>Gunneridae</taxon>
        <taxon>Pentapetalae</taxon>
        <taxon>asterids</taxon>
        <taxon>campanulids</taxon>
        <taxon>Asterales</taxon>
        <taxon>Asteraceae</taxon>
        <taxon>Asteroideae</taxon>
        <taxon>Anthemideae</taxon>
        <taxon>Anthemidinae</taxon>
        <taxon>Tanacetum</taxon>
    </lineage>
</organism>
<gene>
    <name evidence="1" type="ORF">Tci_480082</name>
</gene>
<accession>A0A699I2M9</accession>
<name>A0A699I2M9_TANCI</name>
<evidence type="ECO:0000313" key="1">
    <source>
        <dbReference type="EMBL" id="GEZ08109.1"/>
    </source>
</evidence>